<evidence type="ECO:0000259" key="3">
    <source>
        <dbReference type="PROSITE" id="PS51201"/>
    </source>
</evidence>
<dbReference type="GO" id="GO:0006813">
    <property type="term" value="P:potassium ion transport"/>
    <property type="evidence" value="ECO:0007669"/>
    <property type="project" value="InterPro"/>
</dbReference>
<dbReference type="PANTHER" id="PTHR43833:SF5">
    <property type="entry name" value="TRK SYSTEM POTASSIUM UPTAKE PROTEIN TRKA"/>
    <property type="match status" value="1"/>
</dbReference>
<proteinExistence type="predicted"/>
<dbReference type="InterPro" id="IPR036291">
    <property type="entry name" value="NAD(P)-bd_dom_sf"/>
</dbReference>
<evidence type="ECO:0000259" key="4">
    <source>
        <dbReference type="PROSITE" id="PS51202"/>
    </source>
</evidence>
<dbReference type="GO" id="GO:0008324">
    <property type="term" value="F:monoatomic cation transmembrane transporter activity"/>
    <property type="evidence" value="ECO:0007669"/>
    <property type="project" value="InterPro"/>
</dbReference>
<accession>A0AAW6UAW0</accession>
<evidence type="ECO:0000256" key="2">
    <source>
        <dbReference type="ARBA" id="ARBA00023065"/>
    </source>
</evidence>
<dbReference type="SUPFAM" id="SSF116726">
    <property type="entry name" value="TrkA C-terminal domain-like"/>
    <property type="match status" value="1"/>
</dbReference>
<dbReference type="AlphaFoldDB" id="A0AAW6UAW0"/>
<dbReference type="Gene3D" id="3.30.70.1450">
    <property type="entry name" value="Regulator of K+ conductance, C-terminal domain"/>
    <property type="match status" value="1"/>
</dbReference>
<dbReference type="InterPro" id="IPR003148">
    <property type="entry name" value="RCK_N"/>
</dbReference>
<organism evidence="5 6">
    <name type="scientific">Peloplasma aerotolerans</name>
    <dbReference type="NCBI Taxonomy" id="3044389"/>
    <lineage>
        <taxon>Bacteria</taxon>
        <taxon>Bacillati</taxon>
        <taxon>Mycoplasmatota</taxon>
        <taxon>Mollicutes</taxon>
        <taxon>Acholeplasmatales</taxon>
        <taxon>Acholeplasmataceae</taxon>
        <taxon>Peloplasma</taxon>
    </lineage>
</organism>
<dbReference type="Pfam" id="PF02254">
    <property type="entry name" value="TrkA_N"/>
    <property type="match status" value="1"/>
</dbReference>
<dbReference type="PANTHER" id="PTHR43833">
    <property type="entry name" value="POTASSIUM CHANNEL PROTEIN 2-RELATED-RELATED"/>
    <property type="match status" value="1"/>
</dbReference>
<name>A0AAW6UAW0_9MOLU</name>
<dbReference type="InterPro" id="IPR036721">
    <property type="entry name" value="RCK_C_sf"/>
</dbReference>
<sequence>MKIIIANGTHEADFIVRKFKKDKHQITIINSDKNFGDYMSSSNHIPVLCGDPTKAYVLEDADVWNADVFIALSINDIDNYVACITAKKLFNIKRVVSVVRNPKRVDLFKVLGIDSVICSTYLLGESIKNESIVEDFIKTISIENEKIVILEILVDEEFVLSNKLIKNAEIPSYLNISCIYREPDVIIANGDTLILPDDKLVIATTPDHHQNAIDFIQRKELNNGS</sequence>
<evidence type="ECO:0000313" key="5">
    <source>
        <dbReference type="EMBL" id="MDI6453266.1"/>
    </source>
</evidence>
<keyword evidence="1" id="KW-0813">Transport</keyword>
<dbReference type="EMBL" id="JASCXW010000022">
    <property type="protein sequence ID" value="MDI6453266.1"/>
    <property type="molecule type" value="Genomic_DNA"/>
</dbReference>
<dbReference type="SUPFAM" id="SSF51735">
    <property type="entry name" value="NAD(P)-binding Rossmann-fold domains"/>
    <property type="match status" value="1"/>
</dbReference>
<protein>
    <submittedName>
        <fullName evidence="5">TrkA family potassium uptake protein</fullName>
    </submittedName>
</protein>
<feature type="domain" description="RCK N-terminal" evidence="3">
    <location>
        <begin position="1"/>
        <end position="117"/>
    </location>
</feature>
<dbReference type="RefSeq" id="WP_282839696.1">
    <property type="nucleotide sequence ID" value="NZ_JASCXW010000022.1"/>
</dbReference>
<dbReference type="PROSITE" id="PS51202">
    <property type="entry name" value="RCK_C"/>
    <property type="match status" value="1"/>
</dbReference>
<comment type="caution">
    <text evidence="5">The sequence shown here is derived from an EMBL/GenBank/DDBJ whole genome shotgun (WGS) entry which is preliminary data.</text>
</comment>
<evidence type="ECO:0000313" key="6">
    <source>
        <dbReference type="Proteomes" id="UP001431532"/>
    </source>
</evidence>
<dbReference type="InterPro" id="IPR006037">
    <property type="entry name" value="RCK_C"/>
</dbReference>
<dbReference type="Proteomes" id="UP001431532">
    <property type="component" value="Unassembled WGS sequence"/>
</dbReference>
<dbReference type="InterPro" id="IPR050721">
    <property type="entry name" value="Trk_Ktr_HKT_K-transport"/>
</dbReference>
<keyword evidence="2" id="KW-0406">Ion transport</keyword>
<dbReference type="PROSITE" id="PS51201">
    <property type="entry name" value="RCK_N"/>
    <property type="match status" value="1"/>
</dbReference>
<evidence type="ECO:0000256" key="1">
    <source>
        <dbReference type="ARBA" id="ARBA00022448"/>
    </source>
</evidence>
<dbReference type="Gene3D" id="3.40.50.720">
    <property type="entry name" value="NAD(P)-binding Rossmann-like Domain"/>
    <property type="match status" value="1"/>
</dbReference>
<feature type="domain" description="RCK C-terminal" evidence="4">
    <location>
        <begin position="137"/>
        <end position="218"/>
    </location>
</feature>
<gene>
    <name evidence="5" type="ORF">QJ521_06800</name>
</gene>
<reference evidence="5" key="1">
    <citation type="submission" date="2023-05" db="EMBL/GenBank/DDBJ databases">
        <title>Mariniplasma microaerophilum sp. nov., a novel anaerobic mollicute isolated from terrestrial mud volcano, Taman Peninsula, Russia.</title>
        <authorList>
            <person name="Khomyakova M.A."/>
            <person name="Merkel A.Y."/>
            <person name="Slobodkin A.I."/>
        </authorList>
    </citation>
    <scope>NUCLEOTIDE SEQUENCE</scope>
    <source>
        <strain evidence="5">M4Ah</strain>
    </source>
</reference>
<keyword evidence="6" id="KW-1185">Reference proteome</keyword>